<dbReference type="EMBL" id="QCYY01002019">
    <property type="protein sequence ID" value="ROT73536.1"/>
    <property type="molecule type" value="Genomic_DNA"/>
</dbReference>
<feature type="binding site" evidence="8">
    <location>
        <position position="397"/>
    </location>
    <ligand>
        <name>substrate</name>
    </ligand>
</feature>
<comment type="similarity">
    <text evidence="9">Belongs to the OMP decarboxylase family.</text>
</comment>
<dbReference type="InterPro" id="IPR029057">
    <property type="entry name" value="PRTase-like"/>
</dbReference>
<comment type="catalytic activity">
    <reaction evidence="9">
        <text>orotidine 5'-phosphate + H(+) = UMP + CO2</text>
        <dbReference type="Rhea" id="RHEA:11596"/>
        <dbReference type="ChEBI" id="CHEBI:15378"/>
        <dbReference type="ChEBI" id="CHEBI:16526"/>
        <dbReference type="ChEBI" id="CHEBI:57538"/>
        <dbReference type="ChEBI" id="CHEBI:57865"/>
        <dbReference type="EC" id="4.1.1.23"/>
    </reaction>
</comment>
<comment type="similarity">
    <text evidence="2">In the N-terminal section; belongs to the purine/pyrimidine phosphoribosyltransferase family.</text>
</comment>
<dbReference type="SMART" id="SM00934">
    <property type="entry name" value="OMPdecase"/>
    <property type="match status" value="1"/>
</dbReference>
<dbReference type="InterPro" id="IPR001754">
    <property type="entry name" value="OMPdeCOase_dom"/>
</dbReference>
<dbReference type="Gene3D" id="3.40.50.2020">
    <property type="match status" value="1"/>
</dbReference>
<evidence type="ECO:0000256" key="5">
    <source>
        <dbReference type="ARBA" id="ARBA00022975"/>
    </source>
</evidence>
<dbReference type="Proteomes" id="UP000283509">
    <property type="component" value="Unassembled WGS sequence"/>
</dbReference>
<dbReference type="InterPro" id="IPR018089">
    <property type="entry name" value="OMPdecase_AS"/>
</dbReference>
<keyword evidence="5 9" id="KW-0665">Pyrimidine biosynthesis</keyword>
<feature type="binding site" evidence="8">
    <location>
        <position position="206"/>
    </location>
    <ligand>
        <name>substrate</name>
    </ligand>
</feature>
<dbReference type="GO" id="GO:0006207">
    <property type="term" value="P:'de novo' pyrimidine nucleobase biosynthetic process"/>
    <property type="evidence" value="ECO:0007669"/>
    <property type="project" value="InterPro"/>
</dbReference>
<evidence type="ECO:0000313" key="12">
    <source>
        <dbReference type="Proteomes" id="UP000283509"/>
    </source>
</evidence>
<dbReference type="UniPathway" id="UPA00070">
    <property type="reaction ID" value="UER00120"/>
</dbReference>
<organism evidence="11 12">
    <name type="scientific">Penaeus vannamei</name>
    <name type="common">Whiteleg shrimp</name>
    <name type="synonym">Litopenaeus vannamei</name>
    <dbReference type="NCBI Taxonomy" id="6689"/>
    <lineage>
        <taxon>Eukaryota</taxon>
        <taxon>Metazoa</taxon>
        <taxon>Ecdysozoa</taxon>
        <taxon>Arthropoda</taxon>
        <taxon>Crustacea</taxon>
        <taxon>Multicrustacea</taxon>
        <taxon>Malacostraca</taxon>
        <taxon>Eumalacostraca</taxon>
        <taxon>Eucarida</taxon>
        <taxon>Decapoda</taxon>
        <taxon>Dendrobranchiata</taxon>
        <taxon>Penaeoidea</taxon>
        <taxon>Penaeidae</taxon>
        <taxon>Penaeus</taxon>
    </lineage>
</organism>
<dbReference type="InterPro" id="IPR000836">
    <property type="entry name" value="PRTase_dom"/>
</dbReference>
<keyword evidence="6 9" id="KW-0456">Lyase</keyword>
<feature type="binding site" evidence="8">
    <location>
        <position position="377"/>
    </location>
    <ligand>
        <name>substrate</name>
    </ligand>
</feature>
<name>A0A423TAQ7_PENVA</name>
<comment type="similarity">
    <text evidence="3">In the C-terminal section; belongs to the OMP decarboxylase family.</text>
</comment>
<protein>
    <recommendedName>
        <fullName evidence="9">Orotidine 5'-phosphate decarboxylase</fullName>
        <ecNumber evidence="9">4.1.1.23</ecNumber>
    </recommendedName>
</protein>
<keyword evidence="12" id="KW-1185">Reference proteome</keyword>
<evidence type="ECO:0000256" key="9">
    <source>
        <dbReference type="RuleBase" id="RU000512"/>
    </source>
</evidence>
<sequence length="428" mass="46687">MWAKRPNPDYDLVCGVAYTGLPIATVISTKQELPMLIRRKESKGYGTKKLVEGNYEEGQNCLMIEDVIVSGSSVYETLETLKELKLKVDDAIVFLDREQGGAAAMSWGSMGVNVISVVTMTQMMGILLKHGCINQATSESVLEFVESHNDTSIVTKEKSSCKNGIDVMDRKKRSFESRTSVTNHPLARKLFEIMSSKKTNLCVAADVTTSAELISLAEKVGPHICLLKTHIDILTDFSKETVESLKELAATHNFMLFEDRKFGDIGSTVASQYSGGAYNIVDWAELVTVHGLPGDGIIKGLMSAINGRPRGCVLVSEMSSSGALTSQEYVSGCCKIAENHTYFVIGFVSQSNVSSDPRFILLTPGVQLDKSVDGLGQQYVTPRAAVLERGADIIIVGRGIREAEDPEAAAIKYKEEAFSAYLERIEAQ</sequence>
<feature type="active site" description="For OMPdecase activity" evidence="7">
    <location>
        <position position="259"/>
    </location>
</feature>
<gene>
    <name evidence="11" type="ORF">C7M84_008024</name>
</gene>
<dbReference type="CDD" id="cd04725">
    <property type="entry name" value="OMP_decarboxylase_like"/>
    <property type="match status" value="1"/>
</dbReference>
<feature type="domain" description="Orotidine 5'-phosphate decarboxylase" evidence="10">
    <location>
        <begin position="200"/>
        <end position="413"/>
    </location>
</feature>
<feature type="binding site" evidence="8">
    <location>
        <position position="228"/>
    </location>
    <ligand>
        <name>substrate</name>
    </ligand>
</feature>
<dbReference type="STRING" id="6689.A0A423TAQ7"/>
<dbReference type="PANTHER" id="PTHR19278:SF9">
    <property type="entry name" value="URIDINE 5'-MONOPHOSPHATE SYNTHASE"/>
    <property type="match status" value="1"/>
</dbReference>
<evidence type="ECO:0000313" key="11">
    <source>
        <dbReference type="EMBL" id="ROT73536.1"/>
    </source>
</evidence>
<dbReference type="CDD" id="cd06223">
    <property type="entry name" value="PRTases_typeI"/>
    <property type="match status" value="1"/>
</dbReference>
<evidence type="ECO:0000256" key="2">
    <source>
        <dbReference type="ARBA" id="ARBA00006221"/>
    </source>
</evidence>
<evidence type="ECO:0000259" key="10">
    <source>
        <dbReference type="SMART" id="SM00934"/>
    </source>
</evidence>
<comment type="pathway">
    <text evidence="1 9">Pyrimidine metabolism; UMP biosynthesis via de novo pathway; UMP from orotate: step 2/2.</text>
</comment>
<dbReference type="NCBIfam" id="TIGR01740">
    <property type="entry name" value="pyrF"/>
    <property type="match status" value="1"/>
</dbReference>
<dbReference type="EC" id="4.1.1.23" evidence="9"/>
<dbReference type="Pfam" id="PF00215">
    <property type="entry name" value="OMPdecase"/>
    <property type="match status" value="1"/>
</dbReference>
<evidence type="ECO:0000256" key="3">
    <source>
        <dbReference type="ARBA" id="ARBA00009769"/>
    </source>
</evidence>
<evidence type="ECO:0000256" key="4">
    <source>
        <dbReference type="ARBA" id="ARBA00022793"/>
    </source>
</evidence>
<dbReference type="GO" id="GO:0004588">
    <property type="term" value="F:orotate phosphoribosyltransferase activity"/>
    <property type="evidence" value="ECO:0007669"/>
    <property type="project" value="TreeGrafter"/>
</dbReference>
<dbReference type="OrthoDB" id="10263753at2759"/>
<dbReference type="PROSITE" id="PS00156">
    <property type="entry name" value="OMPDECASE"/>
    <property type="match status" value="1"/>
</dbReference>
<dbReference type="PANTHER" id="PTHR19278">
    <property type="entry name" value="OROTATE PHOSPHORIBOSYLTRANSFERASE"/>
    <property type="match status" value="1"/>
</dbReference>
<evidence type="ECO:0000256" key="8">
    <source>
        <dbReference type="PIRSR" id="PIRSR614732-2"/>
    </source>
</evidence>
<keyword evidence="4 9" id="KW-0210">Decarboxylase</keyword>
<dbReference type="InterPro" id="IPR011060">
    <property type="entry name" value="RibuloseP-bd_barrel"/>
</dbReference>
<comment type="caution">
    <text evidence="11">The sequence shown here is derived from an EMBL/GenBank/DDBJ whole genome shotgun (WGS) entry which is preliminary data.</text>
</comment>
<dbReference type="GO" id="GO:0044205">
    <property type="term" value="P:'de novo' UMP biosynthetic process"/>
    <property type="evidence" value="ECO:0007669"/>
    <property type="project" value="UniProtKB-UniPathway"/>
</dbReference>
<reference evidence="11 12" key="2">
    <citation type="submission" date="2019-01" db="EMBL/GenBank/DDBJ databases">
        <title>The decoding of complex shrimp genome reveals the adaptation for benthos swimmer, frequently molting mechanism and breeding impact on genome.</title>
        <authorList>
            <person name="Sun Y."/>
            <person name="Gao Y."/>
            <person name="Yu Y."/>
        </authorList>
    </citation>
    <scope>NUCLEOTIDE SEQUENCE [LARGE SCALE GENOMIC DNA]</scope>
    <source>
        <tissue evidence="11">Muscle</tissue>
    </source>
</reference>
<reference evidence="11 12" key="1">
    <citation type="submission" date="2018-04" db="EMBL/GenBank/DDBJ databases">
        <authorList>
            <person name="Zhang X."/>
            <person name="Yuan J."/>
            <person name="Li F."/>
            <person name="Xiang J."/>
        </authorList>
    </citation>
    <scope>NUCLEOTIDE SEQUENCE [LARGE SCALE GENOMIC DNA]</scope>
    <source>
        <tissue evidence="11">Muscle</tissue>
    </source>
</reference>
<feature type="active site" description="For OMPdecase activity" evidence="7">
    <location>
        <position position="264"/>
    </location>
</feature>
<feature type="binding site" evidence="8">
    <location>
        <position position="319"/>
    </location>
    <ligand>
        <name>substrate</name>
    </ligand>
</feature>
<evidence type="ECO:0000256" key="1">
    <source>
        <dbReference type="ARBA" id="ARBA00004861"/>
    </source>
</evidence>
<dbReference type="SUPFAM" id="SSF53271">
    <property type="entry name" value="PRTase-like"/>
    <property type="match status" value="1"/>
</dbReference>
<dbReference type="InterPro" id="IPR014732">
    <property type="entry name" value="OMPdecase"/>
</dbReference>
<evidence type="ECO:0000256" key="6">
    <source>
        <dbReference type="ARBA" id="ARBA00023239"/>
    </source>
</evidence>
<dbReference type="FunFam" id="3.20.20.70:FF:000114">
    <property type="entry name" value="Decarboxylase,orotidine phosphate"/>
    <property type="match status" value="1"/>
</dbReference>
<feature type="active site" description="For OMPdecase activity" evidence="7">
    <location>
        <position position="261"/>
    </location>
</feature>
<dbReference type="AlphaFoldDB" id="A0A423TAQ7"/>
<dbReference type="Gene3D" id="3.20.20.70">
    <property type="entry name" value="Aldolase class I"/>
    <property type="match status" value="1"/>
</dbReference>
<dbReference type="InterPro" id="IPR013785">
    <property type="entry name" value="Aldolase_TIM"/>
</dbReference>
<dbReference type="GO" id="GO:0004590">
    <property type="term" value="F:orotidine-5'-phosphate decarboxylase activity"/>
    <property type="evidence" value="ECO:0007669"/>
    <property type="project" value="UniProtKB-EC"/>
</dbReference>
<accession>A0A423TAQ7</accession>
<feature type="binding site" evidence="8">
    <location>
        <position position="398"/>
    </location>
    <ligand>
        <name>substrate</name>
    </ligand>
</feature>
<dbReference type="SUPFAM" id="SSF51366">
    <property type="entry name" value="Ribulose-phoshate binding barrel"/>
    <property type="match status" value="1"/>
</dbReference>
<proteinExistence type="inferred from homology"/>
<evidence type="ECO:0000256" key="7">
    <source>
        <dbReference type="PIRSR" id="PIRSR614732-1"/>
    </source>
</evidence>